<dbReference type="AlphaFoldDB" id="A0A3N4LY31"/>
<feature type="compositionally biased region" description="Low complexity" evidence="1">
    <location>
        <begin position="744"/>
        <end position="758"/>
    </location>
</feature>
<dbReference type="InterPro" id="IPR057199">
    <property type="entry name" value="DUF7877"/>
</dbReference>
<dbReference type="STRING" id="1051890.A0A3N4LY31"/>
<feature type="compositionally biased region" description="Low complexity" evidence="1">
    <location>
        <begin position="1010"/>
        <end position="1024"/>
    </location>
</feature>
<feature type="region of interest" description="Disordered" evidence="1">
    <location>
        <begin position="555"/>
        <end position="586"/>
    </location>
</feature>
<protein>
    <submittedName>
        <fullName evidence="4">Uncharacterized protein</fullName>
    </submittedName>
</protein>
<keyword evidence="5" id="KW-1185">Reference proteome</keyword>
<evidence type="ECO:0000313" key="5">
    <source>
        <dbReference type="Proteomes" id="UP000267821"/>
    </source>
</evidence>
<name>A0A3N4LY31_9PEZI</name>
<evidence type="ECO:0000313" key="4">
    <source>
        <dbReference type="EMBL" id="RPB25571.1"/>
    </source>
</evidence>
<sequence>MAPTAAAAAPALVNGTADSATAANSTPNLANSPTKSKLPAGDPTTEQLSRNAADANGKRKRLNNNVPSNPPQPAGRDDQGKVDPAVKVDIVNTVMKNMLAVLEQHDTTPSILHFELSESKLGDSRPSKRVRHNHDSKHRPSTIAQRLSQGSYTDLAPLLEDISAVASAIAHAVRLEAERREEPPSNAPTPRDGSQDELPLVLAKVLIFQQTAHNLAMVEQSRRSGVFELEIPPAPQLALTQKVCLTVMSQNGPLFSSLQKPTTIPASTSPSTVSTPAPSPSTAPTSLQSSPLKSKVVISEVAVVQPIPESTLPVSISTTKAHSLITSATKNPPVKTIGETFPAPAYLRPIGPPPKGGTQYKGLTWGGKRAGGPPPEMIHETQTRTGSWLSYKNDALSPRGKGGAGLLMGANALPAEFVAAYTSFAPTRDDSFASVPSSVKQMVWWMKLGKEKFSRLFPEFEKLGSFNRIEEVFEEDTAMDVDDKEEMVNEEEEFRKAVEAFQPAEVPIDFRLLNDDWKSEPDFTSDTASFNSEVEQRLERISSLLESLYKQQHIRLAAPPPPPPPTKASKSPSVASPTATPVVGTPNQPNELEIMLYNNTVKELTKLISQLPPHLVANIHGDKDGELALSSMIPLTNGKEVWKGTLPSVGARQAMNGYPSQSPLLSHPTLQAMSTATGMPINGAPQAPMMNVRMQQQPSQQYHLPPQHQTPARGPVNVPAPPPPQQYHTARMPQQGIAGGYGHPQQVMTPQPQQAQYQNYHRHAAPAPNQAPMQQPQAHYPPPYIATAPMQQGGAVPTTPQPSARVISPMTPAAIPTQPYQQAPTAQPQPQLYHSHSYPGQHQQQPVQTPQRTAQAPQGTPHYMQGIQPPPPRVIGPVNAPAHHQQLQPQPQTYHQHHIPPPPAQQPQVPQQPVYHQHTIPQPATPQPQYHHHHHVIRNSYPQQGVPQQPPPQQQGISPMMGYQQIPAQQQQQQQMQYQQQPQVQYAQRGVNVPAPQGLGAVGYGPPVPHVQQVPVPQMQGMPGTPTPVRYASRK</sequence>
<evidence type="ECO:0000259" key="3">
    <source>
        <dbReference type="Pfam" id="PF25289"/>
    </source>
</evidence>
<feature type="region of interest" description="Disordered" evidence="1">
    <location>
        <begin position="175"/>
        <end position="195"/>
    </location>
</feature>
<feature type="compositionally biased region" description="Low complexity" evidence="1">
    <location>
        <begin position="567"/>
        <end position="583"/>
    </location>
</feature>
<feature type="region of interest" description="Disordered" evidence="1">
    <location>
        <begin position="18"/>
        <end position="83"/>
    </location>
</feature>
<dbReference type="InterPro" id="IPR056687">
    <property type="entry name" value="DUF7785"/>
</dbReference>
<accession>A0A3N4LY31</accession>
<evidence type="ECO:0000256" key="1">
    <source>
        <dbReference type="SAM" id="MobiDB-lite"/>
    </source>
</evidence>
<feature type="region of interest" description="Disordered" evidence="1">
    <location>
        <begin position="735"/>
        <end position="933"/>
    </location>
</feature>
<feature type="compositionally biased region" description="Low complexity" evidence="1">
    <location>
        <begin position="881"/>
        <end position="894"/>
    </location>
</feature>
<gene>
    <name evidence="4" type="ORF">L211DRAFT_847923</name>
</gene>
<reference evidence="4 5" key="1">
    <citation type="journal article" date="2018" name="Nat. Ecol. Evol.">
        <title>Pezizomycetes genomes reveal the molecular basis of ectomycorrhizal truffle lifestyle.</title>
        <authorList>
            <person name="Murat C."/>
            <person name="Payen T."/>
            <person name="Noel B."/>
            <person name="Kuo A."/>
            <person name="Morin E."/>
            <person name="Chen J."/>
            <person name="Kohler A."/>
            <person name="Krizsan K."/>
            <person name="Balestrini R."/>
            <person name="Da Silva C."/>
            <person name="Montanini B."/>
            <person name="Hainaut M."/>
            <person name="Levati E."/>
            <person name="Barry K.W."/>
            <person name="Belfiori B."/>
            <person name="Cichocki N."/>
            <person name="Clum A."/>
            <person name="Dockter R.B."/>
            <person name="Fauchery L."/>
            <person name="Guy J."/>
            <person name="Iotti M."/>
            <person name="Le Tacon F."/>
            <person name="Lindquist E.A."/>
            <person name="Lipzen A."/>
            <person name="Malagnac F."/>
            <person name="Mello A."/>
            <person name="Molinier V."/>
            <person name="Miyauchi S."/>
            <person name="Poulain J."/>
            <person name="Riccioni C."/>
            <person name="Rubini A."/>
            <person name="Sitrit Y."/>
            <person name="Splivallo R."/>
            <person name="Traeger S."/>
            <person name="Wang M."/>
            <person name="Zifcakova L."/>
            <person name="Wipf D."/>
            <person name="Zambonelli A."/>
            <person name="Paolocci F."/>
            <person name="Nowrousian M."/>
            <person name="Ottonello S."/>
            <person name="Baldrian P."/>
            <person name="Spatafora J.W."/>
            <person name="Henrissat B."/>
            <person name="Nagy L.G."/>
            <person name="Aury J.M."/>
            <person name="Wincker P."/>
            <person name="Grigoriev I.V."/>
            <person name="Bonfante P."/>
            <person name="Martin F.M."/>
        </authorList>
    </citation>
    <scope>NUCLEOTIDE SEQUENCE [LARGE SCALE GENOMIC DNA]</scope>
    <source>
        <strain evidence="4 5">ATCC MYA-4762</strain>
    </source>
</reference>
<feature type="compositionally biased region" description="Basic residues" evidence="1">
    <location>
        <begin position="127"/>
        <end position="140"/>
    </location>
</feature>
<dbReference type="InParanoid" id="A0A3N4LY31"/>
<dbReference type="Pfam" id="PF25009">
    <property type="entry name" value="DUF7785"/>
    <property type="match status" value="1"/>
</dbReference>
<feature type="compositionally biased region" description="Polar residues" evidence="1">
    <location>
        <begin position="694"/>
        <end position="710"/>
    </location>
</feature>
<feature type="region of interest" description="Disordered" evidence="1">
    <location>
        <begin position="694"/>
        <end position="715"/>
    </location>
</feature>
<feature type="compositionally biased region" description="Low complexity" evidence="1">
    <location>
        <begin position="811"/>
        <end position="831"/>
    </location>
</feature>
<proteinExistence type="predicted"/>
<feature type="compositionally biased region" description="Low complexity" evidence="1">
    <location>
        <begin position="765"/>
        <end position="778"/>
    </location>
</feature>
<dbReference type="Proteomes" id="UP000267821">
    <property type="component" value="Unassembled WGS sequence"/>
</dbReference>
<feature type="region of interest" description="Disordered" evidence="1">
    <location>
        <begin position="996"/>
        <end position="1035"/>
    </location>
</feature>
<feature type="domain" description="DUF7785" evidence="2">
    <location>
        <begin position="532"/>
        <end position="634"/>
    </location>
</feature>
<evidence type="ECO:0000259" key="2">
    <source>
        <dbReference type="Pfam" id="PF25009"/>
    </source>
</evidence>
<organism evidence="4 5">
    <name type="scientific">Terfezia boudieri ATCC MYA-4762</name>
    <dbReference type="NCBI Taxonomy" id="1051890"/>
    <lineage>
        <taxon>Eukaryota</taxon>
        <taxon>Fungi</taxon>
        <taxon>Dikarya</taxon>
        <taxon>Ascomycota</taxon>
        <taxon>Pezizomycotina</taxon>
        <taxon>Pezizomycetes</taxon>
        <taxon>Pezizales</taxon>
        <taxon>Pezizaceae</taxon>
        <taxon>Terfezia</taxon>
    </lineage>
</organism>
<feature type="region of interest" description="Disordered" evidence="1">
    <location>
        <begin position="119"/>
        <end position="146"/>
    </location>
</feature>
<feature type="domain" description="DUF7877" evidence="3">
    <location>
        <begin position="93"/>
        <end position="190"/>
    </location>
</feature>
<feature type="compositionally biased region" description="Low complexity" evidence="1">
    <location>
        <begin position="906"/>
        <end position="918"/>
    </location>
</feature>
<feature type="compositionally biased region" description="Low complexity" evidence="1">
    <location>
        <begin position="839"/>
        <end position="861"/>
    </location>
</feature>
<dbReference type="OrthoDB" id="5354458at2759"/>
<dbReference type="Pfam" id="PF25289">
    <property type="entry name" value="DUF7877"/>
    <property type="match status" value="1"/>
</dbReference>
<feature type="region of interest" description="Disordered" evidence="1">
    <location>
        <begin position="258"/>
        <end position="290"/>
    </location>
</feature>
<feature type="compositionally biased region" description="Low complexity" evidence="1">
    <location>
        <begin position="261"/>
        <end position="286"/>
    </location>
</feature>
<dbReference type="EMBL" id="ML121537">
    <property type="protein sequence ID" value="RPB25571.1"/>
    <property type="molecule type" value="Genomic_DNA"/>
</dbReference>
<feature type="compositionally biased region" description="Polar residues" evidence="1">
    <location>
        <begin position="18"/>
        <end position="35"/>
    </location>
</feature>